<keyword evidence="9" id="KW-0133">Cell shape</keyword>
<keyword evidence="5 20" id="KW-0121">Carboxypeptidase</keyword>
<dbReference type="GO" id="GO:0071555">
    <property type="term" value="P:cell wall organization"/>
    <property type="evidence" value="ECO:0007669"/>
    <property type="project" value="UniProtKB-KW"/>
</dbReference>
<dbReference type="GO" id="GO:0009002">
    <property type="term" value="F:serine-type D-Ala-D-Ala carboxypeptidase activity"/>
    <property type="evidence" value="ECO:0007669"/>
    <property type="project" value="UniProtKB-EC"/>
</dbReference>
<dbReference type="GO" id="GO:0009252">
    <property type="term" value="P:peptidoglycan biosynthetic process"/>
    <property type="evidence" value="ECO:0007669"/>
    <property type="project" value="UniProtKB-UniPathway"/>
</dbReference>
<name>A0A1I0CXC6_9FIRM</name>
<reference evidence="21" key="1">
    <citation type="submission" date="2016-10" db="EMBL/GenBank/DDBJ databases">
        <authorList>
            <person name="Varghese N."/>
            <person name="Submissions S."/>
        </authorList>
    </citation>
    <scope>NUCLEOTIDE SEQUENCE [LARGE SCALE GENOMIC DNA]</scope>
    <source>
        <strain evidence="21">NLAE-zl-G277</strain>
    </source>
</reference>
<feature type="active site" description="Proton acceptor" evidence="13">
    <location>
        <position position="100"/>
    </location>
</feature>
<evidence type="ECO:0000313" key="20">
    <source>
        <dbReference type="EMBL" id="SET24423.1"/>
    </source>
</evidence>
<comment type="pathway">
    <text evidence="2">Cell wall biogenesis; peptidoglycan biosynthesis.</text>
</comment>
<dbReference type="Gene3D" id="2.60.410.10">
    <property type="entry name" value="D-Ala-D-Ala carboxypeptidase, C-terminal domain"/>
    <property type="match status" value="1"/>
</dbReference>
<comment type="similarity">
    <text evidence="3 15">Belongs to the peptidase S11 family.</text>
</comment>
<evidence type="ECO:0000259" key="19">
    <source>
        <dbReference type="Pfam" id="PF07943"/>
    </source>
</evidence>
<evidence type="ECO:0000256" key="14">
    <source>
        <dbReference type="PIRSR" id="PIRSR618044-2"/>
    </source>
</evidence>
<dbReference type="GO" id="GO:0008360">
    <property type="term" value="P:regulation of cell shape"/>
    <property type="evidence" value="ECO:0007669"/>
    <property type="project" value="UniProtKB-KW"/>
</dbReference>
<evidence type="ECO:0000256" key="12">
    <source>
        <dbReference type="ARBA" id="ARBA00034000"/>
    </source>
</evidence>
<dbReference type="EC" id="3.4.16.4" evidence="4"/>
<dbReference type="InterPro" id="IPR012907">
    <property type="entry name" value="Peptidase_S11_C"/>
</dbReference>
<proteinExistence type="inferred from homology"/>
<dbReference type="PANTHER" id="PTHR21581">
    <property type="entry name" value="D-ALANYL-D-ALANINE CARBOXYPEPTIDASE"/>
    <property type="match status" value="1"/>
</dbReference>
<organism evidence="20 21">
    <name type="scientific">Enterocloster lavalensis</name>
    <dbReference type="NCBI Taxonomy" id="460384"/>
    <lineage>
        <taxon>Bacteria</taxon>
        <taxon>Bacillati</taxon>
        <taxon>Bacillota</taxon>
        <taxon>Clostridia</taxon>
        <taxon>Lachnospirales</taxon>
        <taxon>Lachnospiraceae</taxon>
        <taxon>Enterocloster</taxon>
    </lineage>
</organism>
<dbReference type="InterPro" id="IPR012338">
    <property type="entry name" value="Beta-lactam/transpept-like"/>
</dbReference>
<evidence type="ECO:0000256" key="11">
    <source>
        <dbReference type="ARBA" id="ARBA00023316"/>
    </source>
</evidence>
<sequence>MRKWMIWMVCLGLGLGPCVRAFAMDGSKTVTVWEEGQAATAQPPGGEQPAQAKSTNGEQPAQPDPLKLNAQSAVLADGLTGRVLYGKGEDTIRPMASTTKIMTCILALELGDPDDVVTATKEAAGQPKVHLGVQSGQTFYLKDLLYSLMLESHNDAAVMIAEHIGGSVPGFARLMNEKAKALGCENTYFITPNGLDAKETDEAGVEHVHSTTAADLARIMAYCVNLSPKRQEFLEITQTQNYFFTDVPGKHSYNCTNHNAFLTMMDGVVSGKTGFTGGAGYSYVAAMEKDGRPYVIAILGCGWPPHKTWKWADARKLFNFGLEHYQMKDVYEEQRFSPVPVTGGLCWDDGSGAGTDQVSLTMGQESVGRELKLLLGEDEQVEIRQNLPVRLAAPVRAGQKVGTVEYRLNGQTVRSFPVYTENGVEQITLKRCLLRVGALFGGLWEGQRSAG</sequence>
<dbReference type="Pfam" id="PF07943">
    <property type="entry name" value="PBP5_C"/>
    <property type="match status" value="1"/>
</dbReference>
<keyword evidence="11" id="KW-0961">Cell wall biogenesis/degradation</keyword>
<evidence type="ECO:0000313" key="21">
    <source>
        <dbReference type="Proteomes" id="UP000198508"/>
    </source>
</evidence>
<dbReference type="InterPro" id="IPR037167">
    <property type="entry name" value="Peptidase_S11_C_sf"/>
</dbReference>
<feature type="chain" id="PRO_5011646338" description="serine-type D-Ala-D-Ala carboxypeptidase" evidence="17">
    <location>
        <begin position="24"/>
        <end position="451"/>
    </location>
</feature>
<keyword evidence="8" id="KW-0378">Hydrolase</keyword>
<dbReference type="Gene3D" id="3.40.710.10">
    <property type="entry name" value="DD-peptidase/beta-lactamase superfamily"/>
    <property type="match status" value="1"/>
</dbReference>
<dbReference type="PANTHER" id="PTHR21581:SF33">
    <property type="entry name" value="D-ALANYL-D-ALANINE CARBOXYPEPTIDASE DACB"/>
    <property type="match status" value="1"/>
</dbReference>
<gene>
    <name evidence="20" type="ORF">SAMN05216313_103219</name>
</gene>
<keyword evidence="6" id="KW-0645">Protease</keyword>
<dbReference type="GO" id="GO:0006508">
    <property type="term" value="P:proteolysis"/>
    <property type="evidence" value="ECO:0007669"/>
    <property type="project" value="UniProtKB-KW"/>
</dbReference>
<dbReference type="UniPathway" id="UPA00219"/>
<evidence type="ECO:0000256" key="5">
    <source>
        <dbReference type="ARBA" id="ARBA00022645"/>
    </source>
</evidence>
<evidence type="ECO:0000256" key="10">
    <source>
        <dbReference type="ARBA" id="ARBA00022984"/>
    </source>
</evidence>
<accession>A0A1I0CXC6</accession>
<dbReference type="EMBL" id="FOIM01000003">
    <property type="protein sequence ID" value="SET24423.1"/>
    <property type="molecule type" value="Genomic_DNA"/>
</dbReference>
<feature type="region of interest" description="Disordered" evidence="16">
    <location>
        <begin position="38"/>
        <end position="65"/>
    </location>
</feature>
<comment type="function">
    <text evidence="1">Removes C-terminal D-alanyl residues from sugar-peptide cell wall precursors.</text>
</comment>
<evidence type="ECO:0000256" key="15">
    <source>
        <dbReference type="RuleBase" id="RU004016"/>
    </source>
</evidence>
<evidence type="ECO:0000256" key="13">
    <source>
        <dbReference type="PIRSR" id="PIRSR618044-1"/>
    </source>
</evidence>
<evidence type="ECO:0000259" key="18">
    <source>
        <dbReference type="Pfam" id="PF00768"/>
    </source>
</evidence>
<comment type="catalytic activity">
    <reaction evidence="12">
        <text>Preferential cleavage: (Ac)2-L-Lys-D-Ala-|-D-Ala. Also transpeptidation of peptidyl-alanyl moieties that are N-acyl substituents of D-alanine.</text>
        <dbReference type="EC" id="3.4.16.4"/>
    </reaction>
</comment>
<evidence type="ECO:0000256" key="6">
    <source>
        <dbReference type="ARBA" id="ARBA00022670"/>
    </source>
</evidence>
<evidence type="ECO:0000256" key="17">
    <source>
        <dbReference type="SAM" id="SignalP"/>
    </source>
</evidence>
<feature type="binding site" evidence="14">
    <location>
        <position position="272"/>
    </location>
    <ligand>
        <name>substrate</name>
    </ligand>
</feature>
<evidence type="ECO:0000256" key="9">
    <source>
        <dbReference type="ARBA" id="ARBA00022960"/>
    </source>
</evidence>
<evidence type="ECO:0000256" key="4">
    <source>
        <dbReference type="ARBA" id="ARBA00012448"/>
    </source>
</evidence>
<evidence type="ECO:0000256" key="3">
    <source>
        <dbReference type="ARBA" id="ARBA00007164"/>
    </source>
</evidence>
<evidence type="ECO:0000256" key="2">
    <source>
        <dbReference type="ARBA" id="ARBA00004752"/>
    </source>
</evidence>
<evidence type="ECO:0000256" key="1">
    <source>
        <dbReference type="ARBA" id="ARBA00003217"/>
    </source>
</evidence>
<keyword evidence="7 17" id="KW-0732">Signal</keyword>
<dbReference type="InterPro" id="IPR001967">
    <property type="entry name" value="Peptidase_S11_N"/>
</dbReference>
<dbReference type="Proteomes" id="UP000198508">
    <property type="component" value="Unassembled WGS sequence"/>
</dbReference>
<dbReference type="Pfam" id="PF00768">
    <property type="entry name" value="Peptidase_S11"/>
    <property type="match status" value="1"/>
</dbReference>
<protein>
    <recommendedName>
        <fullName evidence="4">serine-type D-Ala-D-Ala carboxypeptidase</fullName>
        <ecNumber evidence="4">3.4.16.4</ecNumber>
    </recommendedName>
</protein>
<dbReference type="SUPFAM" id="SSF56601">
    <property type="entry name" value="beta-lactamase/transpeptidase-like"/>
    <property type="match status" value="1"/>
</dbReference>
<feature type="active site" description="Acyl-ester intermediate" evidence="13">
    <location>
        <position position="97"/>
    </location>
</feature>
<feature type="active site" evidence="13">
    <location>
        <position position="152"/>
    </location>
</feature>
<feature type="domain" description="Peptidase S11 D-alanyl-D-alanine carboxypeptidase A N-terminal" evidence="18">
    <location>
        <begin position="63"/>
        <end position="300"/>
    </location>
</feature>
<evidence type="ECO:0000256" key="7">
    <source>
        <dbReference type="ARBA" id="ARBA00022729"/>
    </source>
</evidence>
<dbReference type="PRINTS" id="PR00725">
    <property type="entry name" value="DADACBPTASE1"/>
</dbReference>
<evidence type="ECO:0000256" key="8">
    <source>
        <dbReference type="ARBA" id="ARBA00022801"/>
    </source>
</evidence>
<dbReference type="InterPro" id="IPR018044">
    <property type="entry name" value="Peptidase_S11"/>
</dbReference>
<evidence type="ECO:0000256" key="16">
    <source>
        <dbReference type="SAM" id="MobiDB-lite"/>
    </source>
</evidence>
<feature type="domain" description="Peptidase S11 D-Ala-D-Ala carboxypeptidase A C-terminal" evidence="19">
    <location>
        <begin position="376"/>
        <end position="425"/>
    </location>
</feature>
<dbReference type="RefSeq" id="WP_092361142.1">
    <property type="nucleotide sequence ID" value="NZ_DAINWJ010000001.1"/>
</dbReference>
<dbReference type="SUPFAM" id="SSF69189">
    <property type="entry name" value="Penicillin-binding protein associated domain"/>
    <property type="match status" value="1"/>
</dbReference>
<dbReference type="AlphaFoldDB" id="A0A1I0CXC6"/>
<keyword evidence="21" id="KW-1185">Reference proteome</keyword>
<dbReference type="STRING" id="460384.SAMN05216313_103219"/>
<dbReference type="InterPro" id="IPR015956">
    <property type="entry name" value="Peniciliin-bd_prot_C_sf"/>
</dbReference>
<keyword evidence="10" id="KW-0573">Peptidoglycan synthesis</keyword>
<feature type="signal peptide" evidence="17">
    <location>
        <begin position="1"/>
        <end position="23"/>
    </location>
</feature>